<gene>
    <name evidence="2" type="ORF">AVDCRST_MAG85-3832</name>
</gene>
<sequence>AQGDGRGVRCGFVRSARRFGGGRRSGPAVDPAELPRVERAAAHRQRAELRRGV</sequence>
<protein>
    <submittedName>
        <fullName evidence="2">Uncharacterized protein</fullName>
    </submittedName>
</protein>
<organism evidence="2">
    <name type="scientific">uncultured Solirubrobacteraceae bacterium</name>
    <dbReference type="NCBI Taxonomy" id="1162706"/>
    <lineage>
        <taxon>Bacteria</taxon>
        <taxon>Bacillati</taxon>
        <taxon>Actinomycetota</taxon>
        <taxon>Thermoleophilia</taxon>
        <taxon>Solirubrobacterales</taxon>
        <taxon>Solirubrobacteraceae</taxon>
        <taxon>environmental samples</taxon>
    </lineage>
</organism>
<evidence type="ECO:0000256" key="1">
    <source>
        <dbReference type="SAM" id="MobiDB-lite"/>
    </source>
</evidence>
<proteinExistence type="predicted"/>
<feature type="compositionally biased region" description="Basic and acidic residues" evidence="1">
    <location>
        <begin position="33"/>
        <end position="53"/>
    </location>
</feature>
<feature type="region of interest" description="Disordered" evidence="1">
    <location>
        <begin position="17"/>
        <end position="53"/>
    </location>
</feature>
<name>A0A6J4TUV8_9ACTN</name>
<evidence type="ECO:0000313" key="2">
    <source>
        <dbReference type="EMBL" id="CAA9532818.1"/>
    </source>
</evidence>
<accession>A0A6J4TUV8</accession>
<feature type="non-terminal residue" evidence="2">
    <location>
        <position position="53"/>
    </location>
</feature>
<dbReference type="EMBL" id="CADCVT010000431">
    <property type="protein sequence ID" value="CAA9532818.1"/>
    <property type="molecule type" value="Genomic_DNA"/>
</dbReference>
<feature type="non-terminal residue" evidence="2">
    <location>
        <position position="1"/>
    </location>
</feature>
<reference evidence="2" key="1">
    <citation type="submission" date="2020-02" db="EMBL/GenBank/DDBJ databases">
        <authorList>
            <person name="Meier V. D."/>
        </authorList>
    </citation>
    <scope>NUCLEOTIDE SEQUENCE</scope>
    <source>
        <strain evidence="2">AVDCRST_MAG85</strain>
    </source>
</reference>
<dbReference type="AlphaFoldDB" id="A0A6J4TUV8"/>